<proteinExistence type="predicted"/>
<dbReference type="InterPro" id="IPR011989">
    <property type="entry name" value="ARM-like"/>
</dbReference>
<dbReference type="InterPro" id="IPR040144">
    <property type="entry name" value="RAP1GDS1"/>
</dbReference>
<accession>A0AAD9Z5E8</accession>
<dbReference type="SUPFAM" id="SSF48371">
    <property type="entry name" value="ARM repeat"/>
    <property type="match status" value="1"/>
</dbReference>
<name>A0AAD9Z5E8_9LECA</name>
<dbReference type="Proteomes" id="UP001276659">
    <property type="component" value="Unassembled WGS sequence"/>
</dbReference>
<keyword evidence="2" id="KW-1185">Reference proteome</keyword>
<reference evidence="1" key="1">
    <citation type="submission" date="2022-11" db="EMBL/GenBank/DDBJ databases">
        <title>Chromosomal genome sequence assembly and mating type (MAT) locus characterization of the leprose asexual lichenized fungus Lepraria neglecta (Nyl.) Erichsen.</title>
        <authorList>
            <person name="Allen J.L."/>
            <person name="Pfeffer B."/>
        </authorList>
    </citation>
    <scope>NUCLEOTIDE SEQUENCE</scope>
    <source>
        <strain evidence="1">Allen 5258</strain>
    </source>
</reference>
<dbReference type="InterPro" id="IPR016024">
    <property type="entry name" value="ARM-type_fold"/>
</dbReference>
<protein>
    <submittedName>
        <fullName evidence="1">Uncharacterized protein</fullName>
    </submittedName>
</protein>
<sequence>MFELLTEHFDKLGIQDHGSGVDGWRDKFAHADDEGADRREALRIVDYILQLLYVDKIELETATRILADGSRVEEWRLPFGDEGILDFYLNCLTRVRGGHNEPEWTSDALRLIGNCCADLDANRERVLAKIDLSFLIAKLGSDDQVDLTIAVLCNLCFDYEPAQKAARAHQLFPAIIALIDRKYLSQDLFSRVCQLLEFAIDEFDPGLCPDNSVAIFYKAIIPRDLEVEDQVSLSRSIVALLKHERFQRLAIVQDDMALCLCLIIYSYTQNQTTVSDLTLLLGPINQKTQETEDEEQLSAMRQSLLGVIWDLSALPEFAVHCPPTSDCIRMLVAWLRASESQRQLCACYVLRNLASSDEASIQMVQHLHVHEPLVELLRTTADVPVLGEVLRLLKNLALPVANRETICSGRGTMDTITTLWSQLFLPTLQHAAASLIRLLLKGCIPNIHLFLRGYSTDQDLEDTAWGQLSRLFALFETSKDQATKVEMARILIETWRTVHLQDPESEAYNLIPWNMVVQAEKMHANVAAPVVWMIMEAGNPSLVTEGWFGLTLIASSREGGEVVSRAIWEDGAPYGALALLRRTTGDQDLESKDRANALVLVDKLLQHEYGNPSLDAILQPLLKNSTKFEVDKTVASTTQEVKKP</sequence>
<dbReference type="AlphaFoldDB" id="A0AAD9Z5E8"/>
<evidence type="ECO:0000313" key="1">
    <source>
        <dbReference type="EMBL" id="KAK3171974.1"/>
    </source>
</evidence>
<dbReference type="PANTHER" id="PTHR10957">
    <property type="entry name" value="RAP1 GTPASE-GDP DISSOCIATION STIMULATOR 1"/>
    <property type="match status" value="1"/>
</dbReference>
<comment type="caution">
    <text evidence="1">The sequence shown here is derived from an EMBL/GenBank/DDBJ whole genome shotgun (WGS) entry which is preliminary data.</text>
</comment>
<gene>
    <name evidence="1" type="ORF">OEA41_004058</name>
</gene>
<dbReference type="Gene3D" id="1.25.10.10">
    <property type="entry name" value="Leucine-rich Repeat Variant"/>
    <property type="match status" value="2"/>
</dbReference>
<dbReference type="GO" id="GO:0005085">
    <property type="term" value="F:guanyl-nucleotide exchange factor activity"/>
    <property type="evidence" value="ECO:0007669"/>
    <property type="project" value="InterPro"/>
</dbReference>
<organism evidence="1 2">
    <name type="scientific">Lepraria neglecta</name>
    <dbReference type="NCBI Taxonomy" id="209136"/>
    <lineage>
        <taxon>Eukaryota</taxon>
        <taxon>Fungi</taxon>
        <taxon>Dikarya</taxon>
        <taxon>Ascomycota</taxon>
        <taxon>Pezizomycotina</taxon>
        <taxon>Lecanoromycetes</taxon>
        <taxon>OSLEUM clade</taxon>
        <taxon>Lecanoromycetidae</taxon>
        <taxon>Lecanorales</taxon>
        <taxon>Lecanorineae</taxon>
        <taxon>Stereocaulaceae</taxon>
        <taxon>Lepraria</taxon>
    </lineage>
</organism>
<evidence type="ECO:0000313" key="2">
    <source>
        <dbReference type="Proteomes" id="UP001276659"/>
    </source>
</evidence>
<dbReference type="EMBL" id="JASNWA010000008">
    <property type="protein sequence ID" value="KAK3171974.1"/>
    <property type="molecule type" value="Genomic_DNA"/>
</dbReference>